<protein>
    <submittedName>
        <fullName evidence="3">Extended Signal Peptide of Type V secretion system</fullName>
    </submittedName>
</protein>
<keyword evidence="1" id="KW-0472">Membrane</keyword>
<keyword evidence="1" id="KW-0812">Transmembrane</keyword>
<dbReference type="RefSeq" id="WP_256625468.1">
    <property type="nucleotide sequence ID" value="NZ_FRBC01000002.1"/>
</dbReference>
<reference evidence="3 4" key="1">
    <citation type="submission" date="2016-11" db="EMBL/GenBank/DDBJ databases">
        <authorList>
            <person name="Jaros S."/>
            <person name="Januszkiewicz K."/>
            <person name="Wedrychowicz H."/>
        </authorList>
    </citation>
    <scope>NUCLEOTIDE SEQUENCE [LARGE SCALE GENOMIC DNA]</scope>
    <source>
        <strain evidence="3 4">HD4</strain>
    </source>
</reference>
<dbReference type="Pfam" id="PF13018">
    <property type="entry name" value="ESPR"/>
    <property type="match status" value="1"/>
</dbReference>
<evidence type="ECO:0000259" key="2">
    <source>
        <dbReference type="Pfam" id="PF13018"/>
    </source>
</evidence>
<dbReference type="EMBL" id="FRBC01000002">
    <property type="protein sequence ID" value="SHK32515.1"/>
    <property type="molecule type" value="Genomic_DNA"/>
</dbReference>
<dbReference type="Gene3D" id="2.160.20.10">
    <property type="entry name" value="Single-stranded right-handed beta-helix, Pectin lyase-like"/>
    <property type="match status" value="1"/>
</dbReference>
<dbReference type="NCBIfam" id="NF012206">
    <property type="entry name" value="LktA_tand_53"/>
    <property type="match status" value="5"/>
</dbReference>
<evidence type="ECO:0000313" key="3">
    <source>
        <dbReference type="EMBL" id="SHK32515.1"/>
    </source>
</evidence>
<dbReference type="NCBIfam" id="NF012204">
    <property type="entry name" value="adhes_FxxPxG"/>
    <property type="match status" value="1"/>
</dbReference>
<feature type="transmembrane region" description="Helical" evidence="1">
    <location>
        <begin position="34"/>
        <end position="53"/>
    </location>
</feature>
<dbReference type="Proteomes" id="UP000184263">
    <property type="component" value="Unassembled WGS sequence"/>
</dbReference>
<dbReference type="InterPro" id="IPR047881">
    <property type="entry name" value="LktA_repeat"/>
</dbReference>
<keyword evidence="1" id="KW-1133">Transmembrane helix</keyword>
<evidence type="ECO:0000313" key="4">
    <source>
        <dbReference type="Proteomes" id="UP000184263"/>
    </source>
</evidence>
<accession>A0A1M6RJ67</accession>
<proteinExistence type="predicted"/>
<name>A0A1M6RJ67_SELRU</name>
<organism evidence="3 4">
    <name type="scientific">Selenomonas ruminantium</name>
    <dbReference type="NCBI Taxonomy" id="971"/>
    <lineage>
        <taxon>Bacteria</taxon>
        <taxon>Bacillati</taxon>
        <taxon>Bacillota</taxon>
        <taxon>Negativicutes</taxon>
        <taxon>Selenomonadales</taxon>
        <taxon>Selenomonadaceae</taxon>
        <taxon>Selenomonas</taxon>
    </lineage>
</organism>
<gene>
    <name evidence="3" type="ORF">SAMN05216582_102101</name>
</gene>
<feature type="domain" description="ESPR" evidence="2">
    <location>
        <begin position="1"/>
        <end position="49"/>
    </location>
</feature>
<dbReference type="InterPro" id="IPR024973">
    <property type="entry name" value="ESPR"/>
</dbReference>
<evidence type="ECO:0000256" key="1">
    <source>
        <dbReference type="SAM" id="Phobius"/>
    </source>
</evidence>
<sequence length="4803" mass="496008">MNKTYKIIWSHVRKCYVVVSEYAKSHGKNNTRSVLARVAPVLLGGAMLASAAMPSLAAAQDIEKVSGAKFNDTVNNIYADKLVNSVAVNAFKNFKLDAGNIANMHMGTAPGSTNASSLVNFVNNQANISGTVNAVKNGGIGGNLYFLSPNGVVVGSTGVINAGSVHLMAPSQSEYNAMVGDNGVKDTGFSQRWSKIQDGSIALNADATIKVAGKINTVDGASLRGGNVNLESGASVVSKDSLDFSSLVNISGTSAGLAGNLSLQKSSDNGKIVLAAVGNSGTTSDWTRIELKPTVTVAEGATVSTTGDVSVTATAKNEEAFALGTVEATVNANGEITGKNVNIAAKAEDVFVTNGGDHAASLHKLFTGSGSYDVLGAGADVLRLIDVDTVLAIHHVKAETNIGKNAVIKATGADPADGKALSITADSTLTAGMATSPDGIVGGILDLVNDRHLKLRQGAQSTSVAVAKLDNKAVVNVEGTLQTDQGGAKVASNASASPTVSAKESLSKTDNVTLALGIGVLVGENTSEVNLKDTANIQNIAKSFDASAESTEKVSLTAGAKATSNAMAGTAVAVMDYDSSADLKVDTAIHAGGEVNLSSKNTVNSNKINASNSIGASTQSAENIEQSLFTNSSKYISNIGNSIIDGVVKKFFKMGSPEQGESLFEETKSLFNAGASVAVASETNTAKTTLTKNADIQAAGNVKVTSDLAADSTHMYASGSMGNAAQKKIDKDNKESVQKVKIQASVLVADLDSSAQVVVEEGDAAKHAKISGKDVTVTSTSKFTHVIDELKKAFDDSKEAIEKLDDAELTTAWTNLVLVFNNYRTDAATVGDIAPAAMAVLDALKKYPSAYTSIASKVTAFLKLENYANFSVSSATEGGSDKNPSYNPTRDLSKDNAKLAIAGAVDVALTDDSAKVSLGKYADIKGTGATTIKAGLERADTSLNGNLGLQTGDQNAVGGVVSFFKPDRNAEVTVAEGSALAGNTLSVNADSTTTHVDLATGASMGGDSGVKGMITYVMGDNTAKVDIAGNTALKSTGAMDITGNNTANLMNIAGSFGFGAATGVGASLALNDMEVNSIVNVGKATINAGSLKATTNLDGKINSVAVAGGIAAASDDDEAGKMGKLTAKITNSKNKVMNVWRSANDKLNSIVPDIVKKAADIKENKKLKTDNVTKNPTANKKLSDISVAGAGSVAINLLDRTTHTIIDGATITLGSGDRNIALSATDSGFTGAWAGAAGLTFNTRKLGGQNENSTNVGVAGSVGWSDLDIDTVSAIRNSKITNAADITNEAERSGAVVSAGLGLAVATSGAAAGGSSYTGAASVSVADIDNTVKAELLNNTATAASVTNTVTDSDTLVTGGVNASIASGKSKSAAVGGSVVYNRIDNNLDALITGGNYALMGNLTNTVSTGITEVGGAVGLAVAASSGSGAKSYGFEGAVAYNSLKNTANAVLDGTKITAKNVTVDARDTKDVSKQYDTYIKDRGLDADGTSYAKAIEDALDDEGKANISSEGGNVIVGAALSVAASVGESGSASVDAALSISEVDNDFTAAIKNGSDITGSGMLNVKADSKTLAIGAAAGGSGTSDGFGGAGSFSWQTDSNDVRAEISGSNIKNMVGNIVNASTAAKDINVAGQVSVGNVATGLAGAYNRLENTTGAYVQNSQFADNTAKTIAIGAQNEGRVYAVTAGVAASREKLAANGAVAVNSGADDIKAELSGGTVKNATSISVASEDDTKKLAVAGGFTLSQGTAIGGAVAYNAIGDTDRQVNSATISGTTIDHNTSKISVTATDNSGLTTIGFGVGLANGSPAVNGAAAVGLKSADVTAQVVNTNVKNSTGNISVKASTDDDFSTNAAVAAVGESAAIGVGVGVTRDETHTTAKFSGGSFTGNDFDLGAASHADITTVGVGGGVNYGSGLGLAGSATVNLIDTETKALVNNGANISAKSPAITAISDEKIANYVGALSVSSQGAAIGASVSVNEIDSETEAAVEGANTVIKSTGDATHSVKDTVSDDAILDKYADQDLFKSSDSLKDARTAKSYTGLLVDASGTHTMKSFLVNAGGTGTGAAVNGTVDVNLIGGSTKARITDAKINNASANKSNVNVIAHDYANSAGGVGTVNIAMEGGAVGLGSDTNKITRTTEASLIGPSAKYDLYANDVNIEAKSRQGVGSFAAGASFAGEGAAVNAASGVTLLDGTTNAFLKNVNIKNAGNISLTADHLSRSHLIGTVFTGAGIGAGLSIAVGYVSDTGTTEATAENIHVEYAANKKGDLNVKANNEMKVNYTEVGVGLAGIGAGLAGSIGVSEANSTAKAQLKNSTIGTSSKRAKNANITANNQLILDQKAGVGSAGAAGVGVGVSVNKLDSTTNVNIENSKVYAGAINAGASDNKDIWQTAGNASVGGSAMGLNVMVTNVGKDISSTYDAGDGKTKMNVSNVFTDINDAMKAGNLSKEESHGVVDSDGKNITNTRDTVTMTAKKKDSASGLTVMGSTLDSAGDVTLEADAKTNAEMKSVVATAGGSAAISGTVAVLDVAGNSVGEVRNSAITANSGDITIASYQGGLSELEVKQGSLSGTLALSGAYGKVSKGGLTDLQLSGNTMNAKNIAVVAGDESRAKIDALGASGAIAGSVNVLIGEVENKGKVSVALQGGNTMKAEDSLLVAASRGPEKDGQKTAEVTTQAVSAAIGVAGTGISATAHDASETAVTLNTAKNKNANSLSAGTIGITALNSPNVKTETKSAAASLLVSGAVTVADSSAGTKSAPVKSTVDIGDGTSLLADETEILAQNEIGLTTDMKGLGISGYVAAQVNTGRADAYGNSQINLGKVNVQERGILMAMSNTNVTKDIKAAGVSAAGLVASGTNVAKSDSVLNSAINANGTNDKQLQIALLLSTASEDNTARADGDGGAAVDISPYAAKLENSLTTNTKTNVSGNWNASLFAAGAELTDKHDFTTDATRAAIAGGSGVGITNTATHTTAINVNNANIRTNFIQGYNADNNIDYKDTQKAGSYGGVTGSDSAVKNTINATADVNITGGTLKGLDESSLRAQAKTDSKIVSKNNVEGAGVVQILVGSSDSDTSFTDRVTVKNANLSTENGDISLAATSDIDHDLEAESVDEGGAAGVTTVKNTNKLTRRDKVDITGSSKLASGHDLMLLAGADENKTPSNLRLLTYANAHNATFIPAETSPTINETLTLDRGVTVGSGANTTSIRHTYLRADEGTSYIEESARQFKIWGQGETGKRRLTSTALGDNEVSQNKTAKVDVQGKVTAGTHNQLDIDITGDFKLNSNNELDTSGVKVTAKQGWFDTSSAIKSITKKNPYIDRYDELRYAMTDYNPDSTEYKLLEDELNNVLSAMEQENFLYKDSQGNKAILREIPMAGLELPNINVSGGNVFVNAATLSGDKNIVANGSAHINITNSGNAYMLLNDVKIEDGGGRIYQNDQILKDASGESAINIKSTGKEDKDKISRPSISISGNVDNDSGAVNLTNQNYDLVINGSVNGKTISINADKGGVYLSQPDGFVNVGGDPIAKYMFDQKTADKIQAFITLDFAKSGWLNIPNYNLDVVAFLKWLTSQYNKADNSSGSKFFTNYNDYLNWVKNGANLSSSEVAYTDESEKKGIISGGNISINAKDVNINGLIQSGYTNYRNSVSSSDIQKVAASASGYKMADDDVIGNSRYQVGQKGMIWNDTTKMYDYAVPIYYNPATGHLLTDDIDVRGGRVDIRGRIASTGGGRIIVADGVADINIDTSGASADLYMGRITNNDREGFIRITDLWGNFGIDESTSTMHRVYKPGDSATTPWVMGKRNGYKPASHMTISWTGGTSGQKVVDKYYRKEYASFFGLFKLWETGSTDDLIKQIGSDISSVRSTARATDISGKMAQGVVMRNWSWQNLVDNPDGVYVFANSYIVGNTTKGKVNASEMHYTNWAHTKGYVDYSWTETSGNSTTTITAINAAKPIYYTFAQARNNGLINLDSGGNLYFRDNVENVANLQSGKTDRSEIIATAKGNIKTLDGARLITGRLEATGNSLDIKHRAVETDSVVQLTARGGNINFDSDKGNLKIRQVKITNAPDNGKINITADGNIEIYPYENIAVFNEKRELIRVDLATLIEAPAITLTSVNGGIGTKDSLRVQAGTSVTSSNRLNSSLTATAKKDINIQQQAGDMRVARIESKEGDVTLEAKNGSIVDANGGVDTIDSSAEERIARWKELGMISDADSDDSRTAAAKASKERKLSAIEGRFKQLAATENNGVLTLNASRVEAYKSAAAAYAKDAGIVKAKQEYISAMQAATTDAEKDAARARLQAVKDAYFKGKGFSADEQKAIIDYGDLSVSENYGWSKNELLYAIQDGIVNAQPGTFDIVNNPNIIGKNITLIARNGGIGYDEAAIYIKNADLTKAANMKLLASAKAGDLTWDENGVTIRRQVPVTLKIRDGGIVQLTGKNNVYVSATQDSALNIKGGIDTDGDIRLSAGKGVTIADGTLLRGRNLTIFSGAGNIGAKDKFLEIMINGWLMANSGKSLYVHQNGNLPLYLLSAAAGMDAYLRAENGIRMYNGYGMNRGYINAGRLIDLYTARGDIEGIRILANGAVVNAEAYEGNVDLIGVGGDLVIGKVIEPDAAQKAERIAAREAKAKAEREAVVEEIKKEAIDKYAAALEEYFQYLESEEGQSRKNRIKEEIDEYADVLLMLQKLTAIDMSTSLKYQVEKLQKRDSELKAELLPDKYFMEHGYTAEEARLLKEYAEAKEPDKMTSIVNQFNKYYDKNVVVKSTRSVKEIETQIAQNAVADKAQLDHLVQQKLAERQGTQY</sequence>
<dbReference type="InterPro" id="IPR012334">
    <property type="entry name" value="Pectin_lyas_fold"/>
</dbReference>